<dbReference type="InterPro" id="IPR011249">
    <property type="entry name" value="Metalloenz_LuxS/M16"/>
</dbReference>
<dbReference type="GO" id="GO:0046872">
    <property type="term" value="F:metal ion binding"/>
    <property type="evidence" value="ECO:0007669"/>
    <property type="project" value="InterPro"/>
</dbReference>
<dbReference type="InterPro" id="IPR050361">
    <property type="entry name" value="MPP/UQCRC_Complex"/>
</dbReference>
<dbReference type="Proteomes" id="UP000321954">
    <property type="component" value="Chromosome"/>
</dbReference>
<proteinExistence type="predicted"/>
<dbReference type="OrthoDB" id="9811314at2"/>
<dbReference type="SUPFAM" id="SSF63411">
    <property type="entry name" value="LuxS/MPP-like metallohydrolase"/>
    <property type="match status" value="2"/>
</dbReference>
<dbReference type="RefSeq" id="WP_146835069.1">
    <property type="nucleotide sequence ID" value="NZ_CP042476.1"/>
</dbReference>
<reference evidence="3 4" key="1">
    <citation type="submission" date="2019-08" db="EMBL/GenBank/DDBJ databases">
        <title>Antarcticibacterium arcticum sp. nov., a bacterium isolated from marine sediment of the Canadian Beaufort Sea.</title>
        <authorList>
            <person name="Lee Y.M."/>
            <person name="Baek K."/>
            <person name="Lee D.-H."/>
            <person name="Shin S.C."/>
            <person name="Jin Y.K."/>
            <person name="Park Y."/>
        </authorList>
    </citation>
    <scope>NUCLEOTIDE SEQUENCE [LARGE SCALE GENOMIC DNA]</scope>
    <source>
        <strain evidence="3 4">PAMC 28998</strain>
    </source>
</reference>
<evidence type="ECO:0000256" key="1">
    <source>
        <dbReference type="SAM" id="SignalP"/>
    </source>
</evidence>
<dbReference type="PANTHER" id="PTHR11851">
    <property type="entry name" value="METALLOPROTEASE"/>
    <property type="match status" value="1"/>
</dbReference>
<feature type="chain" id="PRO_5023080886" evidence="1">
    <location>
        <begin position="21"/>
        <end position="688"/>
    </location>
</feature>
<feature type="signal peptide" evidence="1">
    <location>
        <begin position="1"/>
        <end position="20"/>
    </location>
</feature>
<feature type="domain" description="Peptidase M16 C-terminal" evidence="2">
    <location>
        <begin position="199"/>
        <end position="376"/>
    </location>
</feature>
<name>A0A5B8YK89_9FLAO</name>
<keyword evidence="1" id="KW-0732">Signal</keyword>
<evidence type="ECO:0000313" key="4">
    <source>
        <dbReference type="Proteomes" id="UP000321954"/>
    </source>
</evidence>
<accession>A0A5B8YK89</accession>
<sequence length="688" mass="75056">MKINILSIFLVCLMTTTAIAQVDRSKQPQPGPAPTINLGEPESFTLKNGLKVMVVENHKLPQVTASLIIDNKPHSLGDKPATSSMVASLLGTGTQKMSKEDYNEEIDFLGASIGFGSQNASASSLSKFFPRVLELMAEGALNPKFTQKEFDAEKTKLIEGLKANEKNVGAIASRVSSALAYGNNHPFGEFATAENAEAVTLQDVQNYYKSYFVPKNAYLVVVGDVKTSEVKKLVEKQFGNWKGATPPEQNLPKVSNVSATEINFIDMPNAVQSEIRVQNTIDLKMGDPDYFPVLVANQILGGSFGSYLNMNLREARGYTYGAGSSTGANKYASRFMASTSVRNAVTDSAVEEIMKEIRRIKTEPVDAELLENSKAKFAGDFVLRLERPSTIASYALNIKTNDLPKDFYQTFLKKINAVTAADVQRVANKYFQTDNMRIVIAGKGSEVLENLEKVTLNNKKVPVKYFNTYGVATDKPDYNKAVDPTVTVESVLNKYIEAIGGKAAVEKVNSVFMTAQAEIQGQKLNLEVKTTSDGKSSQLVSMNGNVVSKTVFDGETGFSVMQGQKITLQDEQLVALKAEANPFPELNAKDAKLMGMEAIEGKDAYAVSMSEDTTVYYDVATGLKVQSVKTVTQGPQTMSIPTGYSNYQEAKGVKFPYTITQSFGPQTIEFEVSTIQINEGVSAEDFKQ</sequence>
<dbReference type="Pfam" id="PF05193">
    <property type="entry name" value="Peptidase_M16_C"/>
    <property type="match status" value="1"/>
</dbReference>
<dbReference type="KEGG" id="anp:FK178_11355"/>
<dbReference type="EMBL" id="CP042476">
    <property type="protein sequence ID" value="QED38272.1"/>
    <property type="molecule type" value="Genomic_DNA"/>
</dbReference>
<dbReference type="AlphaFoldDB" id="A0A5B8YK89"/>
<organism evidence="3 4">
    <name type="scientific">Antarcticibacterium arcticum</name>
    <dbReference type="NCBI Taxonomy" id="2585771"/>
    <lineage>
        <taxon>Bacteria</taxon>
        <taxon>Pseudomonadati</taxon>
        <taxon>Bacteroidota</taxon>
        <taxon>Flavobacteriia</taxon>
        <taxon>Flavobacteriales</taxon>
        <taxon>Flavobacteriaceae</taxon>
        <taxon>Antarcticibacterium</taxon>
    </lineage>
</organism>
<gene>
    <name evidence="3" type="ORF">FK178_11355</name>
</gene>
<keyword evidence="4" id="KW-1185">Reference proteome</keyword>
<dbReference type="Gene3D" id="3.30.830.10">
    <property type="entry name" value="Metalloenzyme, LuxS/M16 peptidase-like"/>
    <property type="match status" value="2"/>
</dbReference>
<protein>
    <submittedName>
        <fullName evidence="3">Insulinase family protein</fullName>
    </submittedName>
</protein>
<evidence type="ECO:0000313" key="3">
    <source>
        <dbReference type="EMBL" id="QED38272.1"/>
    </source>
</evidence>
<dbReference type="PANTHER" id="PTHR11851:SF224">
    <property type="entry name" value="PROCESSING PROTEASE"/>
    <property type="match status" value="1"/>
</dbReference>
<evidence type="ECO:0000259" key="2">
    <source>
        <dbReference type="Pfam" id="PF05193"/>
    </source>
</evidence>
<dbReference type="InterPro" id="IPR007863">
    <property type="entry name" value="Peptidase_M16_C"/>
</dbReference>